<evidence type="ECO:0000256" key="2">
    <source>
        <dbReference type="SAM" id="Phobius"/>
    </source>
</evidence>
<dbReference type="OrthoDB" id="9767470at2"/>
<dbReference type="EMBL" id="QZEW01000050">
    <property type="protein sequence ID" value="RJL12111.1"/>
    <property type="molecule type" value="Genomic_DNA"/>
</dbReference>
<accession>A0A419A5K9</accession>
<feature type="region of interest" description="Disordered" evidence="1">
    <location>
        <begin position="1"/>
        <end position="32"/>
    </location>
</feature>
<keyword evidence="4" id="KW-1185">Reference proteome</keyword>
<name>A0A419A5K9_9RHOB</name>
<keyword evidence="2" id="KW-1133">Transmembrane helix</keyword>
<feature type="compositionally biased region" description="Gly residues" evidence="1">
    <location>
        <begin position="1"/>
        <end position="11"/>
    </location>
</feature>
<dbReference type="InterPro" id="IPR021830">
    <property type="entry name" value="DUF3422"/>
</dbReference>
<proteinExistence type="predicted"/>
<feature type="compositionally biased region" description="Basic and acidic residues" evidence="1">
    <location>
        <begin position="67"/>
        <end position="78"/>
    </location>
</feature>
<keyword evidence="2" id="KW-0812">Transmembrane</keyword>
<protein>
    <submittedName>
        <fullName evidence="3">DUF3422 domain-containing protein</fullName>
    </submittedName>
</protein>
<reference evidence="4" key="1">
    <citation type="submission" date="2018-09" db="EMBL/GenBank/DDBJ databases">
        <title>Paracoccus onubensis nov. sp. a moderate halophilic bacterium isolated from Gruta de las Maravillas (Aracena, Spain).</title>
        <authorList>
            <person name="Jurado V."/>
            <person name="Gutierrez-Patricio S."/>
            <person name="Gonzalez-Pimentel J.L."/>
            <person name="Miller A.Z."/>
            <person name="Laiz L."/>
            <person name="Saiz-Jimenez C."/>
        </authorList>
    </citation>
    <scope>NUCLEOTIDE SEQUENCE [LARGE SCALE GENOMIC DNA]</scope>
    <source>
        <strain evidence="4">DSM 26381</strain>
    </source>
</reference>
<organism evidence="3 4">
    <name type="scientific">Paracoccus siganidrum</name>
    <dbReference type="NCBI Taxonomy" id="1276757"/>
    <lineage>
        <taxon>Bacteria</taxon>
        <taxon>Pseudomonadati</taxon>
        <taxon>Pseudomonadota</taxon>
        <taxon>Alphaproteobacteria</taxon>
        <taxon>Rhodobacterales</taxon>
        <taxon>Paracoccaceae</taxon>
        <taxon>Paracoccus</taxon>
    </lineage>
</organism>
<gene>
    <name evidence="3" type="ORF">D3P05_12710</name>
</gene>
<evidence type="ECO:0000313" key="4">
    <source>
        <dbReference type="Proteomes" id="UP000283587"/>
    </source>
</evidence>
<feature type="transmembrane region" description="Helical" evidence="2">
    <location>
        <begin position="427"/>
        <end position="444"/>
    </location>
</feature>
<sequence length="456" mass="50858">MTAPGIGGPDGQGAPISAPQVKEKDVGPATEHPLRYALANELHARPSPRLKAPATCVFVAFKEPRDAANRDRSRDVDHLTQLTTRHGGPRPDPEDSHYQGQLGRHELKWESHTEFVTYMATVPGLPIRPFDPSAAAFFPEEWQIQAPGRRIAAVMVQIDILPEDPAQALERIGEWFARDSLTAVWVLEEAAMIAGDFRIDSDGWMRFALFVRPEVGAGRIGRIVHRLVELETYRAMSMLGLGRARGLSRRLNELEPRLSAIVEGMTDETRAPEAVLHDLLTVSAELEAQAVQHSFRFGATAAYEAIVMDRIAALRESRFHGRQMLTEFMRRRYQPAMRTVKSAEARLKTMIDRAERAGELLRTRVDVQRSAQNQELLSRMDRRADLQLRLQHTVEGLSVVAISYYAVGLLSYALAPLAGGLGLDKSLLIAGLTPVAVLGVWWAIRRIRHRHHGGDL</sequence>
<dbReference type="Pfam" id="PF11902">
    <property type="entry name" value="DUF3422"/>
    <property type="match status" value="1"/>
</dbReference>
<feature type="compositionally biased region" description="Basic and acidic residues" evidence="1">
    <location>
        <begin position="89"/>
        <end position="101"/>
    </location>
</feature>
<dbReference type="Proteomes" id="UP000283587">
    <property type="component" value="Unassembled WGS sequence"/>
</dbReference>
<evidence type="ECO:0000313" key="3">
    <source>
        <dbReference type="EMBL" id="RJL12111.1"/>
    </source>
</evidence>
<dbReference type="AlphaFoldDB" id="A0A419A5K9"/>
<evidence type="ECO:0000256" key="1">
    <source>
        <dbReference type="SAM" id="MobiDB-lite"/>
    </source>
</evidence>
<keyword evidence="2" id="KW-0472">Membrane</keyword>
<comment type="caution">
    <text evidence="3">The sequence shown here is derived from an EMBL/GenBank/DDBJ whole genome shotgun (WGS) entry which is preliminary data.</text>
</comment>
<feature type="region of interest" description="Disordered" evidence="1">
    <location>
        <begin position="67"/>
        <end position="101"/>
    </location>
</feature>